<sequence>MADDATLIGLADFLRDLRAELTEAQSAADGQQLRLGIDEIEITMDVVYTTTRSAETSGKIGAKFWVVASAEAAVKGALGSAQANTQRISLKLKPRVEVATVDQTGATTVVTRGLDVHGAFAPGEELPSLGHHS</sequence>
<accession>A0ABY8W5W8</accession>
<reference evidence="2 3" key="1">
    <citation type="submission" date="2023-06" db="EMBL/GenBank/DDBJ databases">
        <authorList>
            <person name="Yushchuk O."/>
            <person name="Binda E."/>
            <person name="Ruckert-Reed C."/>
            <person name="Fedorenko V."/>
            <person name="Kalinowski J."/>
            <person name="Marinelli F."/>
        </authorList>
    </citation>
    <scope>NUCLEOTIDE SEQUENCE [LARGE SCALE GENOMIC DNA]</scope>
    <source>
        <strain evidence="2 3">NRRL 3884</strain>
    </source>
</reference>
<dbReference type="RefSeq" id="WP_284913757.1">
    <property type="nucleotide sequence ID" value="NZ_CP126980.1"/>
</dbReference>
<evidence type="ECO:0000313" key="2">
    <source>
        <dbReference type="EMBL" id="WIM92551.1"/>
    </source>
</evidence>
<dbReference type="EMBL" id="CP126980">
    <property type="protein sequence ID" value="WIM92551.1"/>
    <property type="molecule type" value="Genomic_DNA"/>
</dbReference>
<protein>
    <recommendedName>
        <fullName evidence="1">Trypsin-co-occurring domain-containing protein</fullName>
    </recommendedName>
</protein>
<proteinExistence type="predicted"/>
<dbReference type="Proteomes" id="UP001240150">
    <property type="component" value="Chromosome"/>
</dbReference>
<keyword evidence="3" id="KW-1185">Reference proteome</keyword>
<name>A0ABY8W5W8_9ACTN</name>
<evidence type="ECO:0000313" key="3">
    <source>
        <dbReference type="Proteomes" id="UP001240150"/>
    </source>
</evidence>
<gene>
    <name evidence="2" type="ORF">ACTOB_004495</name>
</gene>
<dbReference type="InterPro" id="IPR045608">
    <property type="entry name" value="Trypco2"/>
</dbReference>
<feature type="domain" description="Trypsin-co-occurring" evidence="1">
    <location>
        <begin position="8"/>
        <end position="94"/>
    </location>
</feature>
<evidence type="ECO:0000259" key="1">
    <source>
        <dbReference type="Pfam" id="PF19631"/>
    </source>
</evidence>
<dbReference type="Pfam" id="PF19631">
    <property type="entry name" value="Trypco2"/>
    <property type="match status" value="1"/>
</dbReference>
<organism evidence="2 3">
    <name type="scientific">Actinoplanes oblitus</name>
    <dbReference type="NCBI Taxonomy" id="3040509"/>
    <lineage>
        <taxon>Bacteria</taxon>
        <taxon>Bacillati</taxon>
        <taxon>Actinomycetota</taxon>
        <taxon>Actinomycetes</taxon>
        <taxon>Micromonosporales</taxon>
        <taxon>Micromonosporaceae</taxon>
        <taxon>Actinoplanes</taxon>
    </lineage>
</organism>